<keyword evidence="4 5" id="KW-0663">Pyridoxal phosphate</keyword>
<evidence type="ECO:0000313" key="7">
    <source>
        <dbReference type="Proteomes" id="UP000626026"/>
    </source>
</evidence>
<dbReference type="InterPro" id="IPR015424">
    <property type="entry name" value="PyrdxlP-dep_Trfase"/>
</dbReference>
<evidence type="ECO:0000256" key="4">
    <source>
        <dbReference type="ARBA" id="ARBA00022898"/>
    </source>
</evidence>
<dbReference type="Gene3D" id="3.90.1150.10">
    <property type="entry name" value="Aspartate Aminotransferase, domain 1"/>
    <property type="match status" value="1"/>
</dbReference>
<dbReference type="PANTHER" id="PTHR42684:SF3">
    <property type="entry name" value="ADENOSYLMETHIONINE-8-AMINO-7-OXONONANOATE AMINOTRANSFERASE"/>
    <property type="match status" value="1"/>
</dbReference>
<dbReference type="GO" id="GO:0008483">
    <property type="term" value="F:transaminase activity"/>
    <property type="evidence" value="ECO:0007669"/>
    <property type="project" value="UniProtKB-KW"/>
</dbReference>
<dbReference type="RefSeq" id="WP_187784573.1">
    <property type="nucleotide sequence ID" value="NZ_JACTVA010000017.1"/>
</dbReference>
<dbReference type="Gene3D" id="3.40.640.10">
    <property type="entry name" value="Type I PLP-dependent aspartate aminotransferase-like (Major domain)"/>
    <property type="match status" value="1"/>
</dbReference>
<dbReference type="InterPro" id="IPR005814">
    <property type="entry name" value="Aminotrans_3"/>
</dbReference>
<dbReference type="PANTHER" id="PTHR42684">
    <property type="entry name" value="ADENOSYLMETHIONINE-8-AMINO-7-OXONONANOATE AMINOTRANSFERASE"/>
    <property type="match status" value="1"/>
</dbReference>
<proteinExistence type="inferred from homology"/>
<name>A0ABR7RM56_9PROT</name>
<dbReference type="Proteomes" id="UP000626026">
    <property type="component" value="Unassembled WGS sequence"/>
</dbReference>
<evidence type="ECO:0000256" key="1">
    <source>
        <dbReference type="ARBA" id="ARBA00001933"/>
    </source>
</evidence>
<comment type="similarity">
    <text evidence="5">Belongs to the class-III pyridoxal-phosphate-dependent aminotransferase family.</text>
</comment>
<dbReference type="EMBL" id="JACTVA010000017">
    <property type="protein sequence ID" value="MBC9207403.1"/>
    <property type="molecule type" value="Genomic_DNA"/>
</dbReference>
<dbReference type="SUPFAM" id="SSF53383">
    <property type="entry name" value="PLP-dependent transferases"/>
    <property type="match status" value="1"/>
</dbReference>
<evidence type="ECO:0000256" key="5">
    <source>
        <dbReference type="RuleBase" id="RU003560"/>
    </source>
</evidence>
<dbReference type="InterPro" id="IPR049704">
    <property type="entry name" value="Aminotrans_3_PPA_site"/>
</dbReference>
<keyword evidence="7" id="KW-1185">Reference proteome</keyword>
<dbReference type="InterPro" id="IPR015421">
    <property type="entry name" value="PyrdxlP-dep_Trfase_major"/>
</dbReference>
<dbReference type="NCBIfam" id="NF004767">
    <property type="entry name" value="PRK06105.1"/>
    <property type="match status" value="1"/>
</dbReference>
<sequence>MPLDLNSPFARDIAHHIHPQTNLRLHESEGPLLIDRGEGVYVIDADGKRLIEGMGGMWCTSLGFSETRLADAAARQMRHLPYMQVFAHRSTGPVIDLASQLTTMAPGPSAGECMDKALFACSGSEANDTAMKLVWYYHHAIGKPEKRKIISRRRGYHGTTIASASLTGLPNMHQDFNLPLTGVLHVTCPHFYREGKPGETEAEFVERLAQELESLILAEGPETIGAFIAEPVMGTGGVVVPPEGYFARIQQVLRRHEVLMIADEVICGFGRTGEMWGCERFGIQPDMLTCAKQLSSAYFPISATLVSRAIYEAMLVESDKLGNFSHGFTYGGHPVGAAVALETLAIYRERDIVGHVRQVSPRLLDGLRALESHPLVGEVRGVGLMAAVELVQDKGTRASFPSARKVPGYLAAAVQRRGVLLRGRDDALLFSPPLIINEAEIDIILNAVAEGLDETLAWLRQDG</sequence>
<accession>A0ABR7RM56</accession>
<evidence type="ECO:0000313" key="6">
    <source>
        <dbReference type="EMBL" id="MBC9207403.1"/>
    </source>
</evidence>
<comment type="caution">
    <text evidence="6">The sequence shown here is derived from an EMBL/GenBank/DDBJ whole genome shotgun (WGS) entry which is preliminary data.</text>
</comment>
<dbReference type="InterPro" id="IPR015422">
    <property type="entry name" value="PyrdxlP-dep_Trfase_small"/>
</dbReference>
<protein>
    <submittedName>
        <fullName evidence="6">Aspartate aminotransferase family protein</fullName>
    </submittedName>
</protein>
<keyword evidence="3" id="KW-0808">Transferase</keyword>
<dbReference type="Pfam" id="PF00202">
    <property type="entry name" value="Aminotran_3"/>
    <property type="match status" value="1"/>
</dbReference>
<dbReference type="PROSITE" id="PS00600">
    <property type="entry name" value="AA_TRANSFER_CLASS_3"/>
    <property type="match status" value="1"/>
</dbReference>
<dbReference type="CDD" id="cd00610">
    <property type="entry name" value="OAT_like"/>
    <property type="match status" value="1"/>
</dbReference>
<dbReference type="PIRSF" id="PIRSF000521">
    <property type="entry name" value="Transaminase_4ab_Lys_Orn"/>
    <property type="match status" value="1"/>
</dbReference>
<organism evidence="6 7">
    <name type="scientific">Teichococcus aerophilus</name>
    <dbReference type="NCBI Taxonomy" id="1224513"/>
    <lineage>
        <taxon>Bacteria</taxon>
        <taxon>Pseudomonadati</taxon>
        <taxon>Pseudomonadota</taxon>
        <taxon>Alphaproteobacteria</taxon>
        <taxon>Acetobacterales</taxon>
        <taxon>Roseomonadaceae</taxon>
        <taxon>Roseomonas</taxon>
    </lineage>
</organism>
<evidence type="ECO:0000256" key="2">
    <source>
        <dbReference type="ARBA" id="ARBA00022576"/>
    </source>
</evidence>
<evidence type="ECO:0000256" key="3">
    <source>
        <dbReference type="ARBA" id="ARBA00022679"/>
    </source>
</evidence>
<comment type="cofactor">
    <cofactor evidence="1">
        <name>pyridoxal 5'-phosphate</name>
        <dbReference type="ChEBI" id="CHEBI:597326"/>
    </cofactor>
</comment>
<reference evidence="6 7" key="1">
    <citation type="journal article" date="2013" name="Int. J. Syst. Evol. Microbiol.">
        <title>Roseomonas aerophila sp. nov., isolated from air.</title>
        <authorList>
            <person name="Kim S.J."/>
            <person name="Weon H.Y."/>
            <person name="Ahn J.H."/>
            <person name="Hong S.B."/>
            <person name="Seok S.J."/>
            <person name="Whang K.S."/>
            <person name="Kwon S.W."/>
        </authorList>
    </citation>
    <scope>NUCLEOTIDE SEQUENCE [LARGE SCALE GENOMIC DNA]</scope>
    <source>
        <strain evidence="6 7">NBRC 108923</strain>
    </source>
</reference>
<keyword evidence="2 6" id="KW-0032">Aminotransferase</keyword>
<gene>
    <name evidence="6" type="ORF">IBL26_11195</name>
</gene>